<dbReference type="AlphaFoldDB" id="A0A831U3U2"/>
<dbReference type="NCBIfam" id="TIGR00254">
    <property type="entry name" value="GGDEF"/>
    <property type="match status" value="1"/>
</dbReference>
<dbReference type="SMART" id="SM00267">
    <property type="entry name" value="GGDEF"/>
    <property type="match status" value="1"/>
</dbReference>
<dbReference type="PROSITE" id="PS50887">
    <property type="entry name" value="GGDEF"/>
    <property type="match status" value="1"/>
</dbReference>
<dbReference type="InterPro" id="IPR043128">
    <property type="entry name" value="Rev_trsase/Diguanyl_cyclase"/>
</dbReference>
<dbReference type="GO" id="GO:1902201">
    <property type="term" value="P:negative regulation of bacterial-type flagellum-dependent cell motility"/>
    <property type="evidence" value="ECO:0007669"/>
    <property type="project" value="TreeGrafter"/>
</dbReference>
<evidence type="ECO:0000256" key="1">
    <source>
        <dbReference type="ARBA" id="ARBA00012528"/>
    </source>
</evidence>
<dbReference type="InterPro" id="IPR029787">
    <property type="entry name" value="Nucleotide_cyclase"/>
</dbReference>
<dbReference type="InterPro" id="IPR050469">
    <property type="entry name" value="Diguanylate_Cyclase"/>
</dbReference>
<feature type="domain" description="GGDEF" evidence="3">
    <location>
        <begin position="205"/>
        <end position="339"/>
    </location>
</feature>
<sequence>MAMLQSVTGREGCKGKPVRIKGARQAEAPFSAGGESSALLERRVAELLLVAEFTAVVGSILDPHKVCEAAGAWLDETVGWQLLSVCSDGEAVNAGRVSKNRRSAVTAPVYVSAELNGLSEADDVYPVRFPDGSGTMSLCRRGVLDSQYSDEFREGIARSLARALANARECDRLKTLSMRDHLTGLYNRRVFEAMLEVETRKRTSKPFSLLLIDLDNFKLVNDTYGHGTGDQVLVSIAKMLRLSFRKSDVVSRYGGEEFAVLLPETPPDSARQVAERFRENVAALSLGSGTEKIKPTVSVGVASIPYRFGIEVADVIEEADRALYLAKARGKNQVCAALLGEKG</sequence>
<gene>
    <name evidence="4" type="ORF">ENQ87_06290</name>
</gene>
<evidence type="ECO:0000313" key="4">
    <source>
        <dbReference type="EMBL" id="HEN41973.1"/>
    </source>
</evidence>
<dbReference type="SUPFAM" id="SSF55073">
    <property type="entry name" value="Nucleotide cyclase"/>
    <property type="match status" value="1"/>
</dbReference>
<comment type="caution">
    <text evidence="4">The sequence shown here is derived from an EMBL/GenBank/DDBJ whole genome shotgun (WGS) entry which is preliminary data.</text>
</comment>
<dbReference type="GO" id="GO:0043709">
    <property type="term" value="P:cell adhesion involved in single-species biofilm formation"/>
    <property type="evidence" value="ECO:0007669"/>
    <property type="project" value="TreeGrafter"/>
</dbReference>
<protein>
    <recommendedName>
        <fullName evidence="1">diguanylate cyclase</fullName>
        <ecNumber evidence="1">2.7.7.65</ecNumber>
    </recommendedName>
</protein>
<dbReference type="EMBL" id="DSOV01000022">
    <property type="protein sequence ID" value="HEN41973.1"/>
    <property type="molecule type" value="Genomic_DNA"/>
</dbReference>
<accession>A0A831U3U2</accession>
<name>A0A831U3U2_GEOME</name>
<evidence type="ECO:0000259" key="3">
    <source>
        <dbReference type="PROSITE" id="PS50887"/>
    </source>
</evidence>
<dbReference type="InterPro" id="IPR000160">
    <property type="entry name" value="GGDEF_dom"/>
</dbReference>
<organism evidence="4">
    <name type="scientific">Geobacter metallireducens</name>
    <dbReference type="NCBI Taxonomy" id="28232"/>
    <lineage>
        <taxon>Bacteria</taxon>
        <taxon>Pseudomonadati</taxon>
        <taxon>Thermodesulfobacteriota</taxon>
        <taxon>Desulfuromonadia</taxon>
        <taxon>Geobacterales</taxon>
        <taxon>Geobacteraceae</taxon>
        <taxon>Geobacter</taxon>
    </lineage>
</organism>
<proteinExistence type="predicted"/>
<reference evidence="4" key="1">
    <citation type="journal article" date="2020" name="mSystems">
        <title>Genome- and Community-Level Interaction Insights into Carbon Utilization and Element Cycling Functions of Hydrothermarchaeota in Hydrothermal Sediment.</title>
        <authorList>
            <person name="Zhou Z."/>
            <person name="Liu Y."/>
            <person name="Xu W."/>
            <person name="Pan J."/>
            <person name="Luo Z.H."/>
            <person name="Li M."/>
        </authorList>
    </citation>
    <scope>NUCLEOTIDE SEQUENCE [LARGE SCALE GENOMIC DNA]</scope>
    <source>
        <strain evidence="4">SpSt-349</strain>
    </source>
</reference>
<dbReference type="CDD" id="cd01949">
    <property type="entry name" value="GGDEF"/>
    <property type="match status" value="1"/>
</dbReference>
<dbReference type="Pfam" id="PF00990">
    <property type="entry name" value="GGDEF"/>
    <property type="match status" value="1"/>
</dbReference>
<dbReference type="EC" id="2.7.7.65" evidence="1"/>
<dbReference type="PANTHER" id="PTHR45138:SF9">
    <property type="entry name" value="DIGUANYLATE CYCLASE DGCM-RELATED"/>
    <property type="match status" value="1"/>
</dbReference>
<comment type="catalytic activity">
    <reaction evidence="2">
        <text>2 GTP = 3',3'-c-di-GMP + 2 diphosphate</text>
        <dbReference type="Rhea" id="RHEA:24898"/>
        <dbReference type="ChEBI" id="CHEBI:33019"/>
        <dbReference type="ChEBI" id="CHEBI:37565"/>
        <dbReference type="ChEBI" id="CHEBI:58805"/>
        <dbReference type="EC" id="2.7.7.65"/>
    </reaction>
</comment>
<dbReference type="FunFam" id="3.30.70.270:FF:000001">
    <property type="entry name" value="Diguanylate cyclase domain protein"/>
    <property type="match status" value="1"/>
</dbReference>
<dbReference type="GO" id="GO:0005886">
    <property type="term" value="C:plasma membrane"/>
    <property type="evidence" value="ECO:0007669"/>
    <property type="project" value="TreeGrafter"/>
</dbReference>
<dbReference type="GO" id="GO:0052621">
    <property type="term" value="F:diguanylate cyclase activity"/>
    <property type="evidence" value="ECO:0007669"/>
    <property type="project" value="UniProtKB-EC"/>
</dbReference>
<dbReference type="PANTHER" id="PTHR45138">
    <property type="entry name" value="REGULATORY COMPONENTS OF SENSORY TRANSDUCTION SYSTEM"/>
    <property type="match status" value="1"/>
</dbReference>
<dbReference type="Gene3D" id="3.30.70.270">
    <property type="match status" value="1"/>
</dbReference>
<evidence type="ECO:0000256" key="2">
    <source>
        <dbReference type="ARBA" id="ARBA00034247"/>
    </source>
</evidence>